<feature type="compositionally biased region" description="Low complexity" evidence="1">
    <location>
        <begin position="17"/>
        <end position="73"/>
    </location>
</feature>
<feature type="region of interest" description="Disordered" evidence="1">
    <location>
        <begin position="617"/>
        <end position="672"/>
    </location>
</feature>
<feature type="region of interest" description="Disordered" evidence="1">
    <location>
        <begin position="1"/>
        <end position="86"/>
    </location>
</feature>
<feature type="transmembrane region" description="Helical" evidence="2">
    <location>
        <begin position="307"/>
        <end position="331"/>
    </location>
</feature>
<proteinExistence type="predicted"/>
<keyword evidence="2" id="KW-0472">Membrane</keyword>
<reference evidence="3" key="1">
    <citation type="submission" date="2022-11" db="EMBL/GenBank/DDBJ databases">
        <authorList>
            <person name="Kikuchi T."/>
        </authorList>
    </citation>
    <scope>NUCLEOTIDE SEQUENCE</scope>
    <source>
        <strain evidence="3">PS1010</strain>
    </source>
</reference>
<gene>
    <name evidence="3" type="ORF">CAMP_LOCUS2552</name>
</gene>
<evidence type="ECO:0000256" key="1">
    <source>
        <dbReference type="SAM" id="MobiDB-lite"/>
    </source>
</evidence>
<evidence type="ECO:0000256" key="2">
    <source>
        <dbReference type="SAM" id="Phobius"/>
    </source>
</evidence>
<organism evidence="3 4">
    <name type="scientific">Caenorhabditis angaria</name>
    <dbReference type="NCBI Taxonomy" id="860376"/>
    <lineage>
        <taxon>Eukaryota</taxon>
        <taxon>Metazoa</taxon>
        <taxon>Ecdysozoa</taxon>
        <taxon>Nematoda</taxon>
        <taxon>Chromadorea</taxon>
        <taxon>Rhabditida</taxon>
        <taxon>Rhabditina</taxon>
        <taxon>Rhabditomorpha</taxon>
        <taxon>Rhabditoidea</taxon>
        <taxon>Rhabditidae</taxon>
        <taxon>Peloderinae</taxon>
        <taxon>Caenorhabditis</taxon>
    </lineage>
</organism>
<protein>
    <submittedName>
        <fullName evidence="3">Uncharacterized protein</fullName>
    </submittedName>
</protein>
<feature type="transmembrane region" description="Helical" evidence="2">
    <location>
        <begin position="573"/>
        <end position="593"/>
    </location>
</feature>
<feature type="compositionally biased region" description="Basic and acidic residues" evidence="1">
    <location>
        <begin position="617"/>
        <end position="649"/>
    </location>
</feature>
<keyword evidence="2" id="KW-1133">Transmembrane helix</keyword>
<feature type="transmembrane region" description="Helical" evidence="2">
    <location>
        <begin position="346"/>
        <end position="370"/>
    </location>
</feature>
<feature type="transmembrane region" description="Helical" evidence="2">
    <location>
        <begin position="91"/>
        <end position="116"/>
    </location>
</feature>
<accession>A0A9P1IAV7</accession>
<name>A0A9P1IAV7_9PELO</name>
<keyword evidence="2" id="KW-0812">Transmembrane</keyword>
<comment type="caution">
    <text evidence="3">The sequence shown here is derived from an EMBL/GenBank/DDBJ whole genome shotgun (WGS) entry which is preliminary data.</text>
</comment>
<evidence type="ECO:0000313" key="4">
    <source>
        <dbReference type="Proteomes" id="UP001152747"/>
    </source>
</evidence>
<evidence type="ECO:0000313" key="3">
    <source>
        <dbReference type="EMBL" id="CAI5439915.1"/>
    </source>
</evidence>
<dbReference type="Proteomes" id="UP001152747">
    <property type="component" value="Unassembled WGS sequence"/>
</dbReference>
<keyword evidence="4" id="KW-1185">Reference proteome</keyword>
<sequence>MDPQVGGGKRSKKDAKSTSTMLKTSATKSTLKTSATTPTTGATKSTPTTATATATTKPTPKTTAKTAKPAKTKAISEQGYDPEEGPPGRSLFITIGIWFLVIILIAGGVMFGLILTQSKIDDTPKKILQQHKEDTVKSIDKAIQVVQTFPDLFDDLALEQMSPELFKIIRKELNIEDLKELGLYKESAIPQYEAVYVTLEKTCPTLPTGFNVENFLSLWKNGTIMQREQLKKIISPIIAYETSFNATLKSESEKPGRFSKNRIVVYSEDIVKMLHDYKEITVARYDALIKSYEDQVASRSFADFAHLLFDITLYAINLIIVGAIIIVFILFQKGKIKLKTLNKSSMILFIVSLVFALGLIIYSVLGAAGLSPFGYECKLSSNVQNPDKKFTNSDEQITDLGKIAGSCENGASVFSKTSPHLNFDKIKRILNGFEKDITTFAENLQFKGNLDGDEIFNMKETLERQSYNLKKYRDNPTCLESGSRGIIELMIGALENIKIGLETLETRAKELKNKNVQPIASAYITTSFDTLRNVSEAAVESMNSQLDLVDISCEEVLTSACNDRMFHLLKINISGWILFFVFALVALLAKLLYTIPAKEFQMNHEFEKKINALKEEVEDPTKSVDKKQVKTEKDRTKSLETALIKKEQKSSNQPENGENPDTDATGTPAVKF</sequence>
<dbReference type="EMBL" id="CANHGI010000001">
    <property type="protein sequence ID" value="CAI5439915.1"/>
    <property type="molecule type" value="Genomic_DNA"/>
</dbReference>
<dbReference type="AlphaFoldDB" id="A0A9P1IAV7"/>